<dbReference type="GO" id="GO:0004497">
    <property type="term" value="F:monooxygenase activity"/>
    <property type="evidence" value="ECO:0007669"/>
    <property type="project" value="UniProtKB-KW"/>
</dbReference>
<keyword evidence="10" id="KW-1185">Reference proteome</keyword>
<comment type="cofactor">
    <cofactor evidence="1">
        <name>heme</name>
        <dbReference type="ChEBI" id="CHEBI:30413"/>
    </cofactor>
</comment>
<dbReference type="Proteomes" id="UP001139157">
    <property type="component" value="Unassembled WGS sequence"/>
</dbReference>
<dbReference type="GO" id="GO:0016705">
    <property type="term" value="F:oxidoreductase activity, acting on paired donors, with incorporation or reduction of molecular oxygen"/>
    <property type="evidence" value="ECO:0007669"/>
    <property type="project" value="InterPro"/>
</dbReference>
<dbReference type="CDD" id="cd11029">
    <property type="entry name" value="CYP107-like"/>
    <property type="match status" value="1"/>
</dbReference>
<keyword evidence="6 8" id="KW-0408">Iron</keyword>
<evidence type="ECO:0000256" key="3">
    <source>
        <dbReference type="ARBA" id="ARBA00022617"/>
    </source>
</evidence>
<keyword evidence="5 8" id="KW-0560">Oxidoreductase</keyword>
<dbReference type="SUPFAM" id="SSF48264">
    <property type="entry name" value="Cytochrome P450"/>
    <property type="match status" value="1"/>
</dbReference>
<evidence type="ECO:0000256" key="6">
    <source>
        <dbReference type="ARBA" id="ARBA00023004"/>
    </source>
</evidence>
<dbReference type="Pfam" id="PF00067">
    <property type="entry name" value="p450"/>
    <property type="match status" value="1"/>
</dbReference>
<dbReference type="FunFam" id="1.10.630.10:FF:000018">
    <property type="entry name" value="Cytochrome P450 monooxygenase"/>
    <property type="match status" value="1"/>
</dbReference>
<evidence type="ECO:0000256" key="8">
    <source>
        <dbReference type="RuleBase" id="RU000461"/>
    </source>
</evidence>
<evidence type="ECO:0000256" key="2">
    <source>
        <dbReference type="ARBA" id="ARBA00010617"/>
    </source>
</evidence>
<evidence type="ECO:0000256" key="1">
    <source>
        <dbReference type="ARBA" id="ARBA00001971"/>
    </source>
</evidence>
<dbReference type="RefSeq" id="WP_251909697.1">
    <property type="nucleotide sequence ID" value="NZ_JAMRXG010000002.1"/>
</dbReference>
<dbReference type="GO" id="GO:0005506">
    <property type="term" value="F:iron ion binding"/>
    <property type="evidence" value="ECO:0007669"/>
    <property type="project" value="InterPro"/>
</dbReference>
<dbReference type="PROSITE" id="PS00086">
    <property type="entry name" value="CYTOCHROME_P450"/>
    <property type="match status" value="1"/>
</dbReference>
<accession>A0A9X2E2Z7</accession>
<dbReference type="InterPro" id="IPR036396">
    <property type="entry name" value="Cyt_P450_sf"/>
</dbReference>
<dbReference type="Gene3D" id="1.10.630.10">
    <property type="entry name" value="Cytochrome P450"/>
    <property type="match status" value="1"/>
</dbReference>
<dbReference type="EMBL" id="JAMRXG010000002">
    <property type="protein sequence ID" value="MCM6772715.1"/>
    <property type="molecule type" value="Genomic_DNA"/>
</dbReference>
<reference evidence="9" key="1">
    <citation type="submission" date="2022-06" db="EMBL/GenBank/DDBJ databases">
        <title>Novel species in genus nocardia.</title>
        <authorList>
            <person name="Li F."/>
        </authorList>
    </citation>
    <scope>NUCLEOTIDE SEQUENCE</scope>
    <source>
        <strain evidence="9">CDC141</strain>
    </source>
</reference>
<evidence type="ECO:0000256" key="7">
    <source>
        <dbReference type="ARBA" id="ARBA00023033"/>
    </source>
</evidence>
<evidence type="ECO:0000313" key="10">
    <source>
        <dbReference type="Proteomes" id="UP001139157"/>
    </source>
</evidence>
<organism evidence="9 10">
    <name type="scientific">Nocardia pulmonis</name>
    <dbReference type="NCBI Taxonomy" id="2951408"/>
    <lineage>
        <taxon>Bacteria</taxon>
        <taxon>Bacillati</taxon>
        <taxon>Actinomycetota</taxon>
        <taxon>Actinomycetes</taxon>
        <taxon>Mycobacteriales</taxon>
        <taxon>Nocardiaceae</taxon>
        <taxon>Nocardia</taxon>
    </lineage>
</organism>
<dbReference type="PANTHER" id="PTHR46696">
    <property type="entry name" value="P450, PUTATIVE (EUROFUNG)-RELATED"/>
    <property type="match status" value="1"/>
</dbReference>
<proteinExistence type="inferred from homology"/>
<keyword evidence="3 8" id="KW-0349">Heme</keyword>
<comment type="similarity">
    <text evidence="2 8">Belongs to the cytochrome P450 family.</text>
</comment>
<comment type="caution">
    <text evidence="9">The sequence shown here is derived from an EMBL/GenBank/DDBJ whole genome shotgun (WGS) entry which is preliminary data.</text>
</comment>
<dbReference type="InterPro" id="IPR001128">
    <property type="entry name" value="Cyt_P450"/>
</dbReference>
<dbReference type="AlphaFoldDB" id="A0A9X2E2Z7"/>
<gene>
    <name evidence="9" type="ORF">NDR86_04415</name>
</gene>
<dbReference type="InterPro" id="IPR017972">
    <property type="entry name" value="Cyt_P450_CS"/>
</dbReference>
<dbReference type="GO" id="GO:0020037">
    <property type="term" value="F:heme binding"/>
    <property type="evidence" value="ECO:0007669"/>
    <property type="project" value="InterPro"/>
</dbReference>
<dbReference type="InterPro" id="IPR002397">
    <property type="entry name" value="Cyt_P450_B"/>
</dbReference>
<dbReference type="PRINTS" id="PR00359">
    <property type="entry name" value="BP450"/>
</dbReference>
<keyword evidence="7 8" id="KW-0503">Monooxygenase</keyword>
<evidence type="ECO:0000313" key="9">
    <source>
        <dbReference type="EMBL" id="MCM6772715.1"/>
    </source>
</evidence>
<evidence type="ECO:0000256" key="4">
    <source>
        <dbReference type="ARBA" id="ARBA00022723"/>
    </source>
</evidence>
<name>A0A9X2E2Z7_9NOCA</name>
<dbReference type="PANTHER" id="PTHR46696:SF1">
    <property type="entry name" value="CYTOCHROME P450 YJIB-RELATED"/>
    <property type="match status" value="1"/>
</dbReference>
<keyword evidence="4 8" id="KW-0479">Metal-binding</keyword>
<sequence length="404" mass="43979">MTNAAPGGPPDIAGPHFDRNPSPAYAWLREHSPAHRMPLPGGAFAWLITRHEDAVPALTDPRLSKCPAHGNPVWRASGMGLPLDHRPSLGQHMVNLDEPDHTRLRRLAQGAFSSRRIDALRPRIQAVTDELLDELADRETADLIGDFAYPLPITIICEILGIATEHRDRIQRWVAVLDASADDAGGDVLAVTDAMDAFVGEQVDAAGARPADSDLLAELVVRERAGELSRDEVTSMAFLLLVGGHETTTALIGCAALELLRDVRLAAAVRDDPTMVAKLVEESLRRDTPVRNATWRFPTEPVVIAGQPMRPGDPILVSLLAANRDPAAFDDPDAIRPGRPTRHLAFGIGRHSCLGAGLARTEAAIAIGTLARRFPDMRLRVADDTLRWWESPIMRGLYELPVTL</sequence>
<evidence type="ECO:0000256" key="5">
    <source>
        <dbReference type="ARBA" id="ARBA00023002"/>
    </source>
</evidence>
<protein>
    <submittedName>
        <fullName evidence="9">Cytochrome P450</fullName>
    </submittedName>
</protein>